<dbReference type="GO" id="GO:0016787">
    <property type="term" value="F:hydrolase activity"/>
    <property type="evidence" value="ECO:0007669"/>
    <property type="project" value="InterPro"/>
</dbReference>
<dbReference type="InterPro" id="IPR004843">
    <property type="entry name" value="Calcineurin-like_PHP"/>
</dbReference>
<name>A0A6C0BT48_9ZZZZ</name>
<dbReference type="PANTHER" id="PTHR37844:SF1">
    <property type="entry name" value="CALCINEURIN-LIKE PHOSPHOESTERASE DOMAIN-CONTAINING PROTEIN"/>
    <property type="match status" value="1"/>
</dbReference>
<dbReference type="Pfam" id="PF00149">
    <property type="entry name" value="Metallophos"/>
    <property type="match status" value="1"/>
</dbReference>
<dbReference type="EMBL" id="MN739253">
    <property type="protein sequence ID" value="QHS95527.1"/>
    <property type="molecule type" value="Genomic_DNA"/>
</dbReference>
<evidence type="ECO:0000259" key="1">
    <source>
        <dbReference type="Pfam" id="PF00149"/>
    </source>
</evidence>
<feature type="domain" description="Calcineurin-like phosphoesterase" evidence="1">
    <location>
        <begin position="14"/>
        <end position="237"/>
    </location>
</feature>
<proteinExistence type="predicted"/>
<protein>
    <recommendedName>
        <fullName evidence="1">Calcineurin-like phosphoesterase domain-containing protein</fullName>
    </recommendedName>
</protein>
<sequence length="257" mass="29727">MTAYVDKFNATFQVITDIHLETATSCPDFATKWPAITPCLILSGDIGHIGRPIWHQFMEYVNENWDIVIYVLGNHEFYSNSKSMLKLLDLYKTTIGEKWPKTYLLINDSMRIVWNEQTWAIIGTTAWGSADYSLTLSINDFKRIKTHNDSGYLKPISVKDYHELHNRDMQFIMDAISCIDRDMPIVLVTHFPLTRDGTSDPIYCNQSEATKKYFANELHDKIKGNSHLTLVAGHTHHKYDFIMDDVRYIGGYGFKQE</sequence>
<reference evidence="2" key="1">
    <citation type="journal article" date="2020" name="Nature">
        <title>Giant virus diversity and host interactions through global metagenomics.</title>
        <authorList>
            <person name="Schulz F."/>
            <person name="Roux S."/>
            <person name="Paez-Espino D."/>
            <person name="Jungbluth S."/>
            <person name="Walsh D.A."/>
            <person name="Denef V.J."/>
            <person name="McMahon K.D."/>
            <person name="Konstantinidis K.T."/>
            <person name="Eloe-Fadrosh E.A."/>
            <person name="Kyrpides N.C."/>
            <person name="Woyke T."/>
        </authorList>
    </citation>
    <scope>NUCLEOTIDE SEQUENCE</scope>
    <source>
        <strain evidence="2">GVMAG-M-3300018868-6</strain>
    </source>
</reference>
<dbReference type="SUPFAM" id="SSF56300">
    <property type="entry name" value="Metallo-dependent phosphatases"/>
    <property type="match status" value="1"/>
</dbReference>
<dbReference type="PANTHER" id="PTHR37844">
    <property type="entry name" value="SER/THR PROTEIN PHOSPHATASE SUPERFAMILY (AFU_ORTHOLOGUE AFUA_1G14840)"/>
    <property type="match status" value="1"/>
</dbReference>
<accession>A0A6C0BT48</accession>
<dbReference type="Gene3D" id="3.60.21.10">
    <property type="match status" value="1"/>
</dbReference>
<evidence type="ECO:0000313" key="2">
    <source>
        <dbReference type="EMBL" id="QHS95527.1"/>
    </source>
</evidence>
<dbReference type="InterPro" id="IPR029052">
    <property type="entry name" value="Metallo-depent_PP-like"/>
</dbReference>
<organism evidence="2">
    <name type="scientific">viral metagenome</name>
    <dbReference type="NCBI Taxonomy" id="1070528"/>
    <lineage>
        <taxon>unclassified sequences</taxon>
        <taxon>metagenomes</taxon>
        <taxon>organismal metagenomes</taxon>
    </lineage>
</organism>
<dbReference type="AlphaFoldDB" id="A0A6C0BT48"/>